<feature type="signal peptide" evidence="1">
    <location>
        <begin position="1"/>
        <end position="20"/>
    </location>
</feature>
<dbReference type="OrthoDB" id="1895122at2759"/>
<keyword evidence="1" id="KW-0732">Signal</keyword>
<dbReference type="PANTHER" id="PTHR31973:SF187">
    <property type="entry name" value="MUTATOR TRANSPOSASE MUDRA PROTEIN"/>
    <property type="match status" value="1"/>
</dbReference>
<gene>
    <name evidence="3" type="ORF">IFM89_032167</name>
</gene>
<dbReference type="Proteomes" id="UP000631114">
    <property type="component" value="Unassembled WGS sequence"/>
</dbReference>
<evidence type="ECO:0000313" key="4">
    <source>
        <dbReference type="Proteomes" id="UP000631114"/>
    </source>
</evidence>
<comment type="caution">
    <text evidence="3">The sequence shown here is derived from an EMBL/GenBank/DDBJ whole genome shotgun (WGS) entry which is preliminary data.</text>
</comment>
<evidence type="ECO:0000259" key="2">
    <source>
        <dbReference type="Pfam" id="PF10551"/>
    </source>
</evidence>
<organism evidence="3 4">
    <name type="scientific">Coptis chinensis</name>
    <dbReference type="NCBI Taxonomy" id="261450"/>
    <lineage>
        <taxon>Eukaryota</taxon>
        <taxon>Viridiplantae</taxon>
        <taxon>Streptophyta</taxon>
        <taxon>Embryophyta</taxon>
        <taxon>Tracheophyta</taxon>
        <taxon>Spermatophyta</taxon>
        <taxon>Magnoliopsida</taxon>
        <taxon>Ranunculales</taxon>
        <taxon>Ranunculaceae</taxon>
        <taxon>Coptidoideae</taxon>
        <taxon>Coptis</taxon>
    </lineage>
</organism>
<keyword evidence="4" id="KW-1185">Reference proteome</keyword>
<sequence>MLFFIDTFVVFVGLFPVAFAVVVSEDDGNWAWFLKNLKKVVSLDRRLTFITDRHHGLVTYIPILFPNSYHSFCLWHLKNNIKTAVSSKSSKRSYVQKLLSDCAYAATNTEFDEAMGELRLVGGDEVDKFLERVPYKHWANVYFQGNRLVMY</sequence>
<reference evidence="3 4" key="1">
    <citation type="submission" date="2020-10" db="EMBL/GenBank/DDBJ databases">
        <title>The Coptis chinensis genome and diversification of protoberbering-type alkaloids.</title>
        <authorList>
            <person name="Wang B."/>
            <person name="Shu S."/>
            <person name="Song C."/>
            <person name="Liu Y."/>
        </authorList>
    </citation>
    <scope>NUCLEOTIDE SEQUENCE [LARGE SCALE GENOMIC DNA]</scope>
    <source>
        <strain evidence="3">HL-2020</strain>
        <tissue evidence="3">Leaf</tissue>
    </source>
</reference>
<dbReference type="InterPro" id="IPR018289">
    <property type="entry name" value="MULE_transposase_dom"/>
</dbReference>
<name>A0A835MBA8_9MAGN</name>
<feature type="domain" description="MULE transposase" evidence="2">
    <location>
        <begin position="14"/>
        <end position="80"/>
    </location>
</feature>
<dbReference type="AlphaFoldDB" id="A0A835MBA8"/>
<evidence type="ECO:0000313" key="3">
    <source>
        <dbReference type="EMBL" id="KAF9626318.1"/>
    </source>
</evidence>
<accession>A0A835MBA8</accession>
<protein>
    <recommendedName>
        <fullName evidence="2">MULE transposase domain-containing protein</fullName>
    </recommendedName>
</protein>
<dbReference type="PANTHER" id="PTHR31973">
    <property type="entry name" value="POLYPROTEIN, PUTATIVE-RELATED"/>
    <property type="match status" value="1"/>
</dbReference>
<evidence type="ECO:0000256" key="1">
    <source>
        <dbReference type="SAM" id="SignalP"/>
    </source>
</evidence>
<proteinExistence type="predicted"/>
<dbReference type="EMBL" id="JADFTS010000001">
    <property type="protein sequence ID" value="KAF9626318.1"/>
    <property type="molecule type" value="Genomic_DNA"/>
</dbReference>
<feature type="chain" id="PRO_5032269215" description="MULE transposase domain-containing protein" evidence="1">
    <location>
        <begin position="21"/>
        <end position="151"/>
    </location>
</feature>
<dbReference type="Pfam" id="PF10551">
    <property type="entry name" value="MULE"/>
    <property type="match status" value="1"/>
</dbReference>